<sequence length="587" mass="64314">MKKKRLLFLATLVASTALALTGCGSSGTDESKSSSSKDDGKLMKVTIYDDLANYQGTAKGWFAKIVKDKFNIEMNIVAPNVAGGGSTLFDTRSAAGNLGDIIITGAGGGRGQKLVKAGLISDMTPYLKDMKYIKKYKGATDSLNNVIGQKSGVWGVPDSVSSESPLSSSEGTEPTFGPYLRWDYYKKVGYPKIATLEDLIPVLKEMQTEARKENPGKKIYALSLFKDWDGNMMNNAKQPTCFYGYDELGFVLAKANGSSYQDITQSNGEYVRALKFFNKADQEGLVDPESSTQNYDTMYAKYQAGDALFSFWPWLGQAAYNTTAHKEAGQGFMIAPIKDMKIFSYGSTTNGTQTFIALGSKAKNKQRLVKFINWLYSPEGVSASGAQTGGTSGPKGLTWKIKDGKPVLTDFGKKVFLQGGATVPKKWGTGSYTDGVSPLNYPAVIANDINPETKYSYSYTLWPSVLSETRTKLDTDWSNHMSNASTTMDYLEKNDKILVAPGASYVAPEESSEISSLRGQIKTQIVNTSWKMVMAKSDSQFNSLLKEMQTTVKGLDYAKVLKFDMKNAKDQNKARVKIKKEYSGKDK</sequence>
<keyword evidence="1" id="KW-0732">Signal</keyword>
<dbReference type="SUPFAM" id="SSF53850">
    <property type="entry name" value="Periplasmic binding protein-like II"/>
    <property type="match status" value="1"/>
</dbReference>
<reference evidence="3" key="1">
    <citation type="journal article" date="2019" name="Int. J. Syst. Evol. Microbiol.">
        <title>The Global Catalogue of Microorganisms (GCM) 10K type strain sequencing project: providing services to taxonomists for standard genome sequencing and annotation.</title>
        <authorList>
            <consortium name="The Broad Institute Genomics Platform"/>
            <consortium name="The Broad Institute Genome Sequencing Center for Infectious Disease"/>
            <person name="Wu L."/>
            <person name="Ma J."/>
        </authorList>
    </citation>
    <scope>NUCLEOTIDE SEQUENCE [LARGE SCALE GENOMIC DNA]</scope>
    <source>
        <strain evidence="3">CCM 8951</strain>
    </source>
</reference>
<dbReference type="InterPro" id="IPR050490">
    <property type="entry name" value="Bact_solute-bd_prot1"/>
</dbReference>
<evidence type="ECO:0000313" key="3">
    <source>
        <dbReference type="Proteomes" id="UP001597244"/>
    </source>
</evidence>
<evidence type="ECO:0000256" key="1">
    <source>
        <dbReference type="SAM" id="SignalP"/>
    </source>
</evidence>
<organism evidence="2 3">
    <name type="scientific">Lapidilactobacillus mulanensis</name>
    <dbReference type="NCBI Taxonomy" id="2485999"/>
    <lineage>
        <taxon>Bacteria</taxon>
        <taxon>Bacillati</taxon>
        <taxon>Bacillota</taxon>
        <taxon>Bacilli</taxon>
        <taxon>Lactobacillales</taxon>
        <taxon>Lactobacillaceae</taxon>
        <taxon>Lapidilactobacillus</taxon>
    </lineage>
</organism>
<accession>A0ABW4DPF4</accession>
<comment type="caution">
    <text evidence="2">The sequence shown here is derived from an EMBL/GenBank/DDBJ whole genome shotgun (WGS) entry which is preliminary data.</text>
</comment>
<proteinExistence type="predicted"/>
<feature type="signal peptide" evidence="1">
    <location>
        <begin position="1"/>
        <end position="19"/>
    </location>
</feature>
<dbReference type="EMBL" id="JBHTOF010000104">
    <property type="protein sequence ID" value="MFD1466522.1"/>
    <property type="molecule type" value="Genomic_DNA"/>
</dbReference>
<dbReference type="Gene3D" id="3.40.190.10">
    <property type="entry name" value="Periplasmic binding protein-like II"/>
    <property type="match status" value="2"/>
</dbReference>
<feature type="chain" id="PRO_5045968801" evidence="1">
    <location>
        <begin position="20"/>
        <end position="587"/>
    </location>
</feature>
<name>A0ABW4DPF4_9LACO</name>
<dbReference type="PANTHER" id="PTHR43649:SF12">
    <property type="entry name" value="DIACETYLCHITOBIOSE BINDING PROTEIN DASA"/>
    <property type="match status" value="1"/>
</dbReference>
<keyword evidence="3" id="KW-1185">Reference proteome</keyword>
<dbReference type="PROSITE" id="PS51257">
    <property type="entry name" value="PROKAR_LIPOPROTEIN"/>
    <property type="match status" value="1"/>
</dbReference>
<protein>
    <submittedName>
        <fullName evidence="2">ABC transporter substrate-binding protein</fullName>
    </submittedName>
</protein>
<dbReference type="PANTHER" id="PTHR43649">
    <property type="entry name" value="ARABINOSE-BINDING PROTEIN-RELATED"/>
    <property type="match status" value="1"/>
</dbReference>
<dbReference type="RefSeq" id="WP_125577025.1">
    <property type="nucleotide sequence ID" value="NZ_JBHTOF010000104.1"/>
</dbReference>
<evidence type="ECO:0000313" key="2">
    <source>
        <dbReference type="EMBL" id="MFD1466522.1"/>
    </source>
</evidence>
<gene>
    <name evidence="2" type="ORF">ACFQ4L_10655</name>
</gene>
<dbReference type="Proteomes" id="UP001597244">
    <property type="component" value="Unassembled WGS sequence"/>
</dbReference>